<name>A0A1M5LW42_9RHOB</name>
<evidence type="ECO:0000256" key="1">
    <source>
        <dbReference type="ARBA" id="ARBA00001946"/>
    </source>
</evidence>
<keyword evidence="8" id="KW-0460">Magnesium</keyword>
<dbReference type="EC" id="2.1.1.386" evidence="11"/>
<keyword evidence="5 14" id="KW-0808">Transferase</keyword>
<comment type="similarity">
    <text evidence="2">Belongs to the methyltransferase superfamily. HEN1 family.</text>
</comment>
<accession>A0A1M5LW42</accession>
<dbReference type="OrthoDB" id="626362at2"/>
<dbReference type="GO" id="GO:0046872">
    <property type="term" value="F:metal ion binding"/>
    <property type="evidence" value="ECO:0007669"/>
    <property type="project" value="UniProtKB-KW"/>
</dbReference>
<dbReference type="InterPro" id="IPR026610">
    <property type="entry name" value="Hen1"/>
</dbReference>
<dbReference type="AlphaFoldDB" id="A0A1M5LW42"/>
<reference evidence="14 15" key="1">
    <citation type="submission" date="2016-11" db="EMBL/GenBank/DDBJ databases">
        <authorList>
            <person name="Jaros S."/>
            <person name="Januszkiewicz K."/>
            <person name="Wedrychowicz H."/>
        </authorList>
    </citation>
    <scope>NUCLEOTIDE SEQUENCE [LARGE SCALE GENOMIC DNA]</scope>
    <source>
        <strain evidence="14 15">DSM 29431</strain>
    </source>
</reference>
<dbReference type="NCBIfam" id="TIGR04074">
    <property type="entry name" value="bacter_Hen1"/>
    <property type="match status" value="1"/>
</dbReference>
<dbReference type="InterPro" id="IPR024740">
    <property type="entry name" value="Hen1_N"/>
</dbReference>
<dbReference type="GO" id="GO:0090486">
    <property type="term" value="F:small RNA 2'-O-methyltransferase activity"/>
    <property type="evidence" value="ECO:0007669"/>
    <property type="project" value="UniProtKB-EC"/>
</dbReference>
<evidence type="ECO:0000256" key="6">
    <source>
        <dbReference type="ARBA" id="ARBA00022691"/>
    </source>
</evidence>
<dbReference type="GO" id="GO:0003723">
    <property type="term" value="F:RNA binding"/>
    <property type="evidence" value="ECO:0007669"/>
    <property type="project" value="UniProtKB-KW"/>
</dbReference>
<dbReference type="CDD" id="cd02440">
    <property type="entry name" value="AdoMet_MTases"/>
    <property type="match status" value="1"/>
</dbReference>
<dbReference type="InterPro" id="IPR038546">
    <property type="entry name" value="Hen1_N_sf"/>
</dbReference>
<feature type="domain" description="Hen1 N-terminal" evidence="13">
    <location>
        <begin position="15"/>
        <end position="237"/>
    </location>
</feature>
<dbReference type="GO" id="GO:0031047">
    <property type="term" value="P:regulatory ncRNA-mediated gene silencing"/>
    <property type="evidence" value="ECO:0007669"/>
    <property type="project" value="UniProtKB-KW"/>
</dbReference>
<dbReference type="RefSeq" id="WP_072775763.1">
    <property type="nucleotide sequence ID" value="NZ_FQXC01000001.1"/>
</dbReference>
<protein>
    <recommendedName>
        <fullName evidence="3">Small RNA 2'-O-methyltransferase</fullName>
        <ecNumber evidence="11">2.1.1.386</ecNumber>
    </recommendedName>
</protein>
<dbReference type="Pfam" id="PF12623">
    <property type="entry name" value="Hen1_L"/>
    <property type="match status" value="1"/>
</dbReference>
<evidence type="ECO:0000256" key="5">
    <source>
        <dbReference type="ARBA" id="ARBA00022679"/>
    </source>
</evidence>
<dbReference type="PANTHER" id="PTHR21404">
    <property type="entry name" value="HEN1"/>
    <property type="match status" value="1"/>
</dbReference>
<evidence type="ECO:0000256" key="9">
    <source>
        <dbReference type="ARBA" id="ARBA00022884"/>
    </source>
</evidence>
<keyword evidence="4 14" id="KW-0489">Methyltransferase</keyword>
<comment type="catalytic activity">
    <reaction evidence="12">
        <text>small RNA 3'-end nucleotide + S-adenosyl-L-methionine = small RNA 3'-end 2'-O-methylnucleotide + S-adenosyl-L-homocysteine + H(+)</text>
        <dbReference type="Rhea" id="RHEA:37887"/>
        <dbReference type="Rhea" id="RHEA-COMP:10415"/>
        <dbReference type="Rhea" id="RHEA-COMP:10416"/>
        <dbReference type="ChEBI" id="CHEBI:15378"/>
        <dbReference type="ChEBI" id="CHEBI:57856"/>
        <dbReference type="ChEBI" id="CHEBI:59789"/>
        <dbReference type="ChEBI" id="CHEBI:74896"/>
        <dbReference type="ChEBI" id="CHEBI:74898"/>
        <dbReference type="EC" id="2.1.1.386"/>
    </reaction>
</comment>
<dbReference type="Proteomes" id="UP000184221">
    <property type="component" value="Unassembled WGS sequence"/>
</dbReference>
<evidence type="ECO:0000313" key="15">
    <source>
        <dbReference type="Proteomes" id="UP000184221"/>
    </source>
</evidence>
<dbReference type="GO" id="GO:0001510">
    <property type="term" value="P:RNA methylation"/>
    <property type="evidence" value="ECO:0007669"/>
    <property type="project" value="InterPro"/>
</dbReference>
<keyword evidence="15" id="KW-1185">Reference proteome</keyword>
<gene>
    <name evidence="14" type="ORF">SAMN05443551_0299</name>
</gene>
<keyword evidence="10" id="KW-0943">RNA-mediated gene silencing</keyword>
<evidence type="ECO:0000256" key="11">
    <source>
        <dbReference type="ARBA" id="ARBA00035025"/>
    </source>
</evidence>
<evidence type="ECO:0000256" key="2">
    <source>
        <dbReference type="ARBA" id="ARBA00009026"/>
    </source>
</evidence>
<evidence type="ECO:0000256" key="10">
    <source>
        <dbReference type="ARBA" id="ARBA00023158"/>
    </source>
</evidence>
<sequence>MQIEISLLSDEDSGYSARDLGFLLHKHPDHVHTKSTSAGDATIFYTEVSEQRTTAVLHLEVDPVGLVRGKNQQAEGLLAQYVNDRPYVANSFLSVAMGRSFAQTMAGKSKDRQELADRPLDFEIRVLPVALAGDAELLTSLFEPLGYTILSPDTVDGLMVVDLRLKAKLRLADILNHMHVLIPVMDNFKHYFVAQEEIDKLLAKGEGWLANHPAKELITRRALKHRRALANLALARLEETAVVEDDDEETPKLKPEEQLEKPLRLHDVRLDTVADLLKQNNVHTVLDLGCGEGKLISRLIKERGIDRMVGVDPSVRTLEMAHRKLRLHQAGDAMSERVKLQMGSLTYGDRRWKGFDAATLVEVIEHIEPHRLSALVTSLFADARPSLIIITTPNREYNVLFETMKENQLRHPDHRFEWTRSEFETWANAAASDNGYEVDFAPLGPVDEQHGGPSQMAIFKLRNAS</sequence>
<evidence type="ECO:0000256" key="7">
    <source>
        <dbReference type="ARBA" id="ARBA00022723"/>
    </source>
</evidence>
<dbReference type="Gene3D" id="3.30.1610.20">
    <property type="entry name" value="Hen1, N-terminal domain"/>
    <property type="match status" value="1"/>
</dbReference>
<dbReference type="Gene3D" id="3.40.50.150">
    <property type="entry name" value="Vaccinia Virus protein VP39"/>
    <property type="match status" value="1"/>
</dbReference>
<proteinExistence type="inferred from homology"/>
<keyword evidence="9" id="KW-0694">RNA-binding</keyword>
<dbReference type="InterPro" id="IPR029063">
    <property type="entry name" value="SAM-dependent_MTases_sf"/>
</dbReference>
<dbReference type="Pfam" id="PF13489">
    <property type="entry name" value="Methyltransf_23"/>
    <property type="match status" value="1"/>
</dbReference>
<dbReference type="EMBL" id="FQXC01000001">
    <property type="protein sequence ID" value="SHG69140.1"/>
    <property type="molecule type" value="Genomic_DNA"/>
</dbReference>
<dbReference type="STRING" id="996342.SAMN05443551_0299"/>
<dbReference type="PANTHER" id="PTHR21404:SF3">
    <property type="entry name" value="SMALL RNA 2'-O-METHYLTRANSFERASE"/>
    <property type="match status" value="1"/>
</dbReference>
<evidence type="ECO:0000256" key="4">
    <source>
        <dbReference type="ARBA" id="ARBA00022603"/>
    </source>
</evidence>
<dbReference type="SUPFAM" id="SSF53335">
    <property type="entry name" value="S-adenosyl-L-methionine-dependent methyltransferases"/>
    <property type="match status" value="1"/>
</dbReference>
<keyword evidence="7" id="KW-0479">Metal-binding</keyword>
<evidence type="ECO:0000256" key="12">
    <source>
        <dbReference type="ARBA" id="ARBA00048418"/>
    </source>
</evidence>
<organism evidence="14 15">
    <name type="scientific">Marivita hallyeonensis</name>
    <dbReference type="NCBI Taxonomy" id="996342"/>
    <lineage>
        <taxon>Bacteria</taxon>
        <taxon>Pseudomonadati</taxon>
        <taxon>Pseudomonadota</taxon>
        <taxon>Alphaproteobacteria</taxon>
        <taxon>Rhodobacterales</taxon>
        <taxon>Roseobacteraceae</taxon>
        <taxon>Marivita</taxon>
    </lineage>
</organism>
<evidence type="ECO:0000256" key="8">
    <source>
        <dbReference type="ARBA" id="ARBA00022842"/>
    </source>
</evidence>
<evidence type="ECO:0000313" key="14">
    <source>
        <dbReference type="EMBL" id="SHG69140.1"/>
    </source>
</evidence>
<evidence type="ECO:0000256" key="3">
    <source>
        <dbReference type="ARBA" id="ARBA00021330"/>
    </source>
</evidence>
<evidence type="ECO:0000259" key="13">
    <source>
        <dbReference type="Pfam" id="PF12623"/>
    </source>
</evidence>
<comment type="cofactor">
    <cofactor evidence="1">
        <name>Mg(2+)</name>
        <dbReference type="ChEBI" id="CHEBI:18420"/>
    </cofactor>
</comment>
<dbReference type="InterPro" id="IPR024026">
    <property type="entry name" value="3'-RNA_MeTfrase_Hen1_bac"/>
</dbReference>
<keyword evidence="6" id="KW-0949">S-adenosyl-L-methionine</keyword>